<dbReference type="InterPro" id="IPR023209">
    <property type="entry name" value="DAO"/>
</dbReference>
<comment type="catalytic activity">
    <reaction evidence="8">
        <text>a D-alpha-amino acid + O2 + H2O = a 2-oxocarboxylate + H2O2 + NH4(+)</text>
        <dbReference type="Rhea" id="RHEA:21816"/>
        <dbReference type="ChEBI" id="CHEBI:15377"/>
        <dbReference type="ChEBI" id="CHEBI:15379"/>
        <dbReference type="ChEBI" id="CHEBI:16240"/>
        <dbReference type="ChEBI" id="CHEBI:28938"/>
        <dbReference type="ChEBI" id="CHEBI:35179"/>
        <dbReference type="ChEBI" id="CHEBI:59871"/>
        <dbReference type="EC" id="1.4.3.3"/>
    </reaction>
    <physiologicalReaction direction="left-to-right" evidence="8">
        <dbReference type="Rhea" id="RHEA:21817"/>
    </physiologicalReaction>
</comment>
<evidence type="ECO:0000256" key="6">
    <source>
        <dbReference type="ARBA" id="ARBA00039101"/>
    </source>
</evidence>
<evidence type="ECO:0000256" key="4">
    <source>
        <dbReference type="ARBA" id="ARBA00022827"/>
    </source>
</evidence>
<dbReference type="RefSeq" id="WP_337695745.1">
    <property type="nucleotide sequence ID" value="NZ_JBBEGN010000007.1"/>
</dbReference>
<dbReference type="EC" id="1.4.3.3" evidence="6"/>
<keyword evidence="12" id="KW-1185">Reference proteome</keyword>
<feature type="domain" description="FAD dependent oxidoreductase" evidence="10">
    <location>
        <begin position="13"/>
        <end position="320"/>
    </location>
</feature>
<evidence type="ECO:0000256" key="3">
    <source>
        <dbReference type="ARBA" id="ARBA00022630"/>
    </source>
</evidence>
<dbReference type="PANTHER" id="PTHR11530">
    <property type="entry name" value="D-AMINO ACID OXIDASE"/>
    <property type="match status" value="1"/>
</dbReference>
<dbReference type="SUPFAM" id="SSF51971">
    <property type="entry name" value="Nucleotide-binding domain"/>
    <property type="match status" value="1"/>
</dbReference>
<accession>A0ABU8MPB0</accession>
<organism evidence="11 12">
    <name type="scientific">Actinomycetospora aurantiaca</name>
    <dbReference type="NCBI Taxonomy" id="3129233"/>
    <lineage>
        <taxon>Bacteria</taxon>
        <taxon>Bacillati</taxon>
        <taxon>Actinomycetota</taxon>
        <taxon>Actinomycetes</taxon>
        <taxon>Pseudonocardiales</taxon>
        <taxon>Pseudonocardiaceae</taxon>
        <taxon>Actinomycetospora</taxon>
    </lineage>
</organism>
<proteinExistence type="inferred from homology"/>
<dbReference type="Gene3D" id="3.40.50.720">
    <property type="entry name" value="NAD(P)-binding Rossmann-like Domain"/>
    <property type="match status" value="1"/>
</dbReference>
<evidence type="ECO:0000256" key="1">
    <source>
        <dbReference type="ARBA" id="ARBA00001974"/>
    </source>
</evidence>
<evidence type="ECO:0000256" key="7">
    <source>
        <dbReference type="ARBA" id="ARBA00039751"/>
    </source>
</evidence>
<dbReference type="Pfam" id="PF01266">
    <property type="entry name" value="DAO"/>
    <property type="match status" value="1"/>
</dbReference>
<evidence type="ECO:0000256" key="2">
    <source>
        <dbReference type="ARBA" id="ARBA00006730"/>
    </source>
</evidence>
<evidence type="ECO:0000256" key="5">
    <source>
        <dbReference type="ARBA" id="ARBA00023002"/>
    </source>
</evidence>
<evidence type="ECO:0000313" key="11">
    <source>
        <dbReference type="EMBL" id="MEJ2869163.1"/>
    </source>
</evidence>
<evidence type="ECO:0000256" key="8">
    <source>
        <dbReference type="ARBA" id="ARBA00049547"/>
    </source>
</evidence>
<sequence>MPPGSTSSTSRPDAVVVGAGVVGLTSAVVLASTGHRVEVWTADDPAATASARAAGVWTPLTLAPLASSLAWAEQSLQDLCGLARVAGSGVRMVEGLTLRPADGTVPPLSRLSPDLRDADPDELPEGYTVGQRYRTPVTDMITYVPWLLRRLEAYGGRVRRRRVEDLAEPLAVAPVVVNAAGLAAAGLADDPTVRPVFSQYVVTENPGIDRLLVDTSNPRGWVSIIPHPDRVHLGGVRKAGRTDGRADRELAADVLRWCREIEPRLVDARMLRVDAALLPGRPTMRVELERRDDGVVAHAYGHATAGVTFSWGAAREVARLVGPARRAGTARAGA</sequence>
<dbReference type="EMBL" id="JBBEGN010000007">
    <property type="protein sequence ID" value="MEJ2869163.1"/>
    <property type="molecule type" value="Genomic_DNA"/>
</dbReference>
<keyword evidence="5" id="KW-0560">Oxidoreductase</keyword>
<comment type="caution">
    <text evidence="11">The sequence shown here is derived from an EMBL/GenBank/DDBJ whole genome shotgun (WGS) entry which is preliminary data.</text>
</comment>
<reference evidence="11 12" key="1">
    <citation type="submission" date="2024-03" db="EMBL/GenBank/DDBJ databases">
        <title>Actinomycetospora sp. OC33-EN08, a novel actinomycete isolated from wild orchid (Aerides multiflora).</title>
        <authorList>
            <person name="Suriyachadkun C."/>
        </authorList>
    </citation>
    <scope>NUCLEOTIDE SEQUENCE [LARGE SCALE GENOMIC DNA]</scope>
    <source>
        <strain evidence="11 12">OC33-EN08</strain>
    </source>
</reference>
<keyword evidence="3" id="KW-0285">Flavoprotein</keyword>
<comment type="similarity">
    <text evidence="2">Belongs to the DAMOX/DASOX family.</text>
</comment>
<protein>
    <recommendedName>
        <fullName evidence="7">D-amino-acid oxidase</fullName>
        <ecNumber evidence="6">1.4.3.3</ecNumber>
    </recommendedName>
</protein>
<name>A0ABU8MPB0_9PSEU</name>
<evidence type="ECO:0000313" key="12">
    <source>
        <dbReference type="Proteomes" id="UP001385809"/>
    </source>
</evidence>
<feature type="region of interest" description="Disordered" evidence="9">
    <location>
        <begin position="107"/>
        <end position="128"/>
    </location>
</feature>
<dbReference type="Gene3D" id="3.30.9.10">
    <property type="entry name" value="D-Amino Acid Oxidase, subunit A, domain 2"/>
    <property type="match status" value="1"/>
</dbReference>
<dbReference type="Proteomes" id="UP001385809">
    <property type="component" value="Unassembled WGS sequence"/>
</dbReference>
<keyword evidence="4" id="KW-0274">FAD</keyword>
<evidence type="ECO:0000256" key="9">
    <source>
        <dbReference type="SAM" id="MobiDB-lite"/>
    </source>
</evidence>
<dbReference type="PANTHER" id="PTHR11530:SF11">
    <property type="entry name" value="D-ASPARTATE OXIDASE"/>
    <property type="match status" value="1"/>
</dbReference>
<comment type="cofactor">
    <cofactor evidence="1">
        <name>FAD</name>
        <dbReference type="ChEBI" id="CHEBI:57692"/>
    </cofactor>
</comment>
<gene>
    <name evidence="11" type="ORF">WCD74_15420</name>
</gene>
<evidence type="ECO:0000259" key="10">
    <source>
        <dbReference type="Pfam" id="PF01266"/>
    </source>
</evidence>
<dbReference type="InterPro" id="IPR006076">
    <property type="entry name" value="FAD-dep_OxRdtase"/>
</dbReference>
<dbReference type="SUPFAM" id="SSF54373">
    <property type="entry name" value="FAD-linked reductases, C-terminal domain"/>
    <property type="match status" value="1"/>
</dbReference>